<dbReference type="OrthoDB" id="9760627at2"/>
<dbReference type="InterPro" id="IPR004347">
    <property type="entry name" value="Pup_ligase/deamidase"/>
</dbReference>
<protein>
    <submittedName>
        <fullName evidence="2">Ligase</fullName>
    </submittedName>
</protein>
<keyword evidence="3" id="KW-1185">Reference proteome</keyword>
<keyword evidence="2" id="KW-0436">Ligase</keyword>
<gene>
    <name evidence="2" type="ORF">D2E26_0802</name>
</gene>
<dbReference type="GO" id="GO:0016811">
    <property type="term" value="F:hydrolase activity, acting on carbon-nitrogen (but not peptide) bonds, in linear amides"/>
    <property type="evidence" value="ECO:0007669"/>
    <property type="project" value="InterPro"/>
</dbReference>
<dbReference type="GO" id="GO:0016874">
    <property type="term" value="F:ligase activity"/>
    <property type="evidence" value="ECO:0007669"/>
    <property type="project" value="UniProtKB-KW"/>
</dbReference>
<evidence type="ECO:0000313" key="3">
    <source>
        <dbReference type="Proteomes" id="UP000287609"/>
    </source>
</evidence>
<dbReference type="Pfam" id="PF03136">
    <property type="entry name" value="Pup_ligase"/>
    <property type="match status" value="1"/>
</dbReference>
<name>A0A430FPK1_9BIFI</name>
<accession>A0A430FPK1</accession>
<dbReference type="NCBIfam" id="TIGR03688">
    <property type="entry name" value="depupylase_Dop"/>
    <property type="match status" value="1"/>
</dbReference>
<dbReference type="AlphaFoldDB" id="A0A430FPK1"/>
<reference evidence="2 3" key="1">
    <citation type="submission" date="2018-09" db="EMBL/GenBank/DDBJ databases">
        <title>Characterization of the phylogenetic diversity of five novel species belonging to the genus Bifidobacterium.</title>
        <authorList>
            <person name="Lugli G.A."/>
            <person name="Duranti S."/>
            <person name="Milani C."/>
        </authorList>
    </citation>
    <scope>NUCLEOTIDE SEQUENCE [LARGE SCALE GENOMIC DNA]</scope>
    <source>
        <strain evidence="2 3">2036B</strain>
    </source>
</reference>
<dbReference type="GO" id="GO:0008233">
    <property type="term" value="F:peptidase activity"/>
    <property type="evidence" value="ECO:0007669"/>
    <property type="project" value="InterPro"/>
</dbReference>
<dbReference type="InterPro" id="IPR022366">
    <property type="entry name" value="Pup_deamidase"/>
</dbReference>
<proteinExistence type="inferred from homology"/>
<organism evidence="2 3">
    <name type="scientific">Bifidobacterium dolichotidis</name>
    <dbReference type="NCBI Taxonomy" id="2306976"/>
    <lineage>
        <taxon>Bacteria</taxon>
        <taxon>Bacillati</taxon>
        <taxon>Actinomycetota</taxon>
        <taxon>Actinomycetes</taxon>
        <taxon>Bifidobacteriales</taxon>
        <taxon>Bifidobacteriaceae</taxon>
        <taxon>Bifidobacterium</taxon>
    </lineage>
</organism>
<dbReference type="GO" id="GO:0005524">
    <property type="term" value="F:ATP binding"/>
    <property type="evidence" value="ECO:0007669"/>
    <property type="project" value="TreeGrafter"/>
</dbReference>
<comment type="similarity">
    <text evidence="1">Belongs to the Pup ligase/Pup deamidase family. Pup deamidase subfamily.</text>
</comment>
<evidence type="ECO:0000313" key="2">
    <source>
        <dbReference type="EMBL" id="RSX54748.1"/>
    </source>
</evidence>
<dbReference type="GO" id="GO:0010498">
    <property type="term" value="P:proteasomal protein catabolic process"/>
    <property type="evidence" value="ECO:0007669"/>
    <property type="project" value="InterPro"/>
</dbReference>
<sequence>MSVQRVMGTETEYGVFDADAEHYNPIELSFDVVDAAAADERRHIHWDYRREDPVNDARGMRMPRASAPADMLTDAPQTTVLNTIVRNGGRVYVDHAHPEYSSPETTNPFDAVTYARAGDEIMKRAAYTASTEHNKHIVLMRSNVDGKGASWGMHESYVMDRNVPFAVVAQLCATHFVTRQIYTGSGRVGLGENSERPGYQLSQRSDYFHMFQALQTTFDRPIINTRDESHAMRDQRRLHVIIGDANRMDVPRVLQLGTTSMLLWVLEMDVQHPELGIGEQLASFELTDAVHSLHVVSHDLTLLEPLLLRSGQQQTAWNIQVRLYSLVYEVAAAIYDVTSNGEPLWPDPETRSVMVMWRQALLDTGAIMHARTERERMNLHNEASRVEWLLKWQLVRKMCKRVDPEGVLGNDVYADARVRAIDLQWAQLDVMQPSLFDTLNDQGMLERVCSKSDIEHAMSSAPADTRAWVREEFLRRFADQIIAVSWTQITARDIQDYDQNVGRMMTLTMDNPRMFTQAEAGPIMAHATSAPDAIAALLEQQARD</sequence>
<dbReference type="GO" id="GO:0019941">
    <property type="term" value="P:modification-dependent protein catabolic process"/>
    <property type="evidence" value="ECO:0007669"/>
    <property type="project" value="InterPro"/>
</dbReference>
<dbReference type="PANTHER" id="PTHR42307:SF2">
    <property type="entry name" value="PUP DEAMIDASE_DEPUPYLASE"/>
    <property type="match status" value="1"/>
</dbReference>
<dbReference type="EMBL" id="QXGM01000002">
    <property type="protein sequence ID" value="RSX54748.1"/>
    <property type="molecule type" value="Genomic_DNA"/>
</dbReference>
<dbReference type="PANTHER" id="PTHR42307">
    <property type="entry name" value="PUP DEAMIDASE/DEPUPYLASE"/>
    <property type="match status" value="1"/>
</dbReference>
<dbReference type="RefSeq" id="WP_125963453.1">
    <property type="nucleotide sequence ID" value="NZ_QXGM01000002.1"/>
</dbReference>
<comment type="caution">
    <text evidence="2">The sequence shown here is derived from an EMBL/GenBank/DDBJ whole genome shotgun (WGS) entry which is preliminary data.</text>
</comment>
<dbReference type="Proteomes" id="UP000287609">
    <property type="component" value="Unassembled WGS sequence"/>
</dbReference>
<dbReference type="GO" id="GO:0070490">
    <property type="term" value="P:protein pupylation"/>
    <property type="evidence" value="ECO:0007669"/>
    <property type="project" value="TreeGrafter"/>
</dbReference>
<evidence type="ECO:0000256" key="1">
    <source>
        <dbReference type="ARBA" id="ARBA00009114"/>
    </source>
</evidence>